<protein>
    <recommendedName>
        <fullName evidence="4">DUF2130 domain-containing protein</fullName>
    </recommendedName>
</protein>
<dbReference type="InterPro" id="IPR019219">
    <property type="entry name" value="DUF2130"/>
</dbReference>
<sequence length="503" mass="58724">MKNTIIKCPSCLNSFNIEENTYAEIRAQIKDIEIESTVKKRMEELINKQKIEIKLAKEETKNEMQKLINDQKQEISLLTTELNNTKKDLDKDQSTAIALAKEETKNEMQKLINDQKQEISLLTTELNNTKKDLDKDQSTAIALAKEETKNEMQKLINDQKQEISLLTTELNNTKKDLDKDQSTAIALAKEETKNEMQMIIGAQEIDIEKYKNQVINTQNEYEIKLKNLKTQYDLNLKDIEDEFTRYKEKLSKRSTKMVGENLEQHCSILFESRRADSFRNAIFKKDNQIIDSSKADYIFRDFSDDNVEIISAIFEMKDETDSDSKKKKNSDHYKKLDKDRRNKNCDYAILVSTLEPENELYNHGPVEVLEYEKMYVIRPDSFLFIISLLRNFARESLKDKREIEIMKSQYIDVVNFEKNLENAKGKFKINYERASKSYLETIKKIDKAIQDLEDAKSALLSVDRNLRIANDKAQSITIRSLTSNNPNMAKIFKLIREDQKDAS</sequence>
<feature type="coiled-coil region" evidence="1">
    <location>
        <begin position="200"/>
        <end position="249"/>
    </location>
</feature>
<reference evidence="2 3" key="1">
    <citation type="journal article" date="2007" name="PLoS Genet.">
        <title>Patterns and implications of gene gain and loss in the evolution of Prochlorococcus.</title>
        <authorList>
            <person name="Kettler G.C."/>
            <person name="Martiny A.C."/>
            <person name="Huang K."/>
            <person name="Zucker J."/>
            <person name="Coleman M.L."/>
            <person name="Rodrigue S."/>
            <person name="Chen F."/>
            <person name="Lapidus A."/>
            <person name="Ferriera S."/>
            <person name="Johnson J."/>
            <person name="Steglich C."/>
            <person name="Church G.M."/>
            <person name="Richardson P."/>
            <person name="Chisholm S.W."/>
        </authorList>
    </citation>
    <scope>NUCLEOTIDE SEQUENCE [LARGE SCALE GENOMIC DNA]</scope>
    <source>
        <strain evidence="2 3">MIT 9215</strain>
    </source>
</reference>
<dbReference type="KEGG" id="pmh:P9215_16911"/>
<dbReference type="eggNOG" id="COG4487">
    <property type="taxonomic scope" value="Bacteria"/>
</dbReference>
<dbReference type="RefSeq" id="WP_012008335.1">
    <property type="nucleotide sequence ID" value="NC_009840.1"/>
</dbReference>
<dbReference type="HOGENOM" id="CLU_034837_0_0_3"/>
<feature type="coiled-coil region" evidence="1">
    <location>
        <begin position="15"/>
        <end position="176"/>
    </location>
</feature>
<dbReference type="OrthoDB" id="3224137at2"/>
<evidence type="ECO:0000313" key="2">
    <source>
        <dbReference type="EMBL" id="ABV51304.1"/>
    </source>
</evidence>
<dbReference type="AlphaFoldDB" id="A8G6S3"/>
<name>A8G6S3_PROM2</name>
<keyword evidence="1" id="KW-0175">Coiled coil</keyword>
<gene>
    <name evidence="2" type="ordered locus">P9215_16911</name>
</gene>
<evidence type="ECO:0000313" key="3">
    <source>
        <dbReference type="Proteomes" id="UP000002014"/>
    </source>
</evidence>
<accession>A8G6S3</accession>
<dbReference type="Pfam" id="PF09903">
    <property type="entry name" value="DUF2130"/>
    <property type="match status" value="1"/>
</dbReference>
<dbReference type="Proteomes" id="UP000002014">
    <property type="component" value="Chromosome"/>
</dbReference>
<dbReference type="PIRSF" id="PIRSF005850">
    <property type="entry name" value="UCP005850"/>
    <property type="match status" value="1"/>
</dbReference>
<dbReference type="EMBL" id="CP000825">
    <property type="protein sequence ID" value="ABV51304.1"/>
    <property type="molecule type" value="Genomic_DNA"/>
</dbReference>
<proteinExistence type="predicted"/>
<evidence type="ECO:0000256" key="1">
    <source>
        <dbReference type="SAM" id="Coils"/>
    </source>
</evidence>
<evidence type="ECO:0008006" key="4">
    <source>
        <dbReference type="Google" id="ProtNLM"/>
    </source>
</evidence>
<dbReference type="STRING" id="93060.P9215_16911"/>
<organism evidence="2 3">
    <name type="scientific">Prochlorococcus marinus (strain MIT 9215)</name>
    <dbReference type="NCBI Taxonomy" id="93060"/>
    <lineage>
        <taxon>Bacteria</taxon>
        <taxon>Bacillati</taxon>
        <taxon>Cyanobacteriota</taxon>
        <taxon>Cyanophyceae</taxon>
        <taxon>Synechococcales</taxon>
        <taxon>Prochlorococcaceae</taxon>
        <taxon>Prochlorococcus</taxon>
    </lineage>
</organism>